<dbReference type="PANTHER" id="PTHR10695">
    <property type="entry name" value="DEPHOSPHO-COA KINASE-RELATED"/>
    <property type="match status" value="1"/>
</dbReference>
<dbReference type="Pfam" id="PF01467">
    <property type="entry name" value="CTP_transf_like"/>
    <property type="match status" value="1"/>
</dbReference>
<dbReference type="InterPro" id="IPR004821">
    <property type="entry name" value="Cyt_trans-like"/>
</dbReference>
<organism evidence="2 3">
    <name type="scientific">Claviceps africana</name>
    <dbReference type="NCBI Taxonomy" id="83212"/>
    <lineage>
        <taxon>Eukaryota</taxon>
        <taxon>Fungi</taxon>
        <taxon>Dikarya</taxon>
        <taxon>Ascomycota</taxon>
        <taxon>Pezizomycotina</taxon>
        <taxon>Sordariomycetes</taxon>
        <taxon>Hypocreomycetidae</taxon>
        <taxon>Hypocreales</taxon>
        <taxon>Clavicipitaceae</taxon>
        <taxon>Claviceps</taxon>
    </lineage>
</organism>
<evidence type="ECO:0000259" key="1">
    <source>
        <dbReference type="Pfam" id="PF01467"/>
    </source>
</evidence>
<evidence type="ECO:0000313" key="3">
    <source>
        <dbReference type="Proteomes" id="UP000811619"/>
    </source>
</evidence>
<name>A0A8K0J244_9HYPO</name>
<proteinExistence type="predicted"/>
<dbReference type="GO" id="GO:0015937">
    <property type="term" value="P:coenzyme A biosynthetic process"/>
    <property type="evidence" value="ECO:0007669"/>
    <property type="project" value="TreeGrafter"/>
</dbReference>
<feature type="domain" description="Cytidyltransferase-like" evidence="1">
    <location>
        <begin position="228"/>
        <end position="418"/>
    </location>
</feature>
<reference evidence="2" key="1">
    <citation type="journal article" date="2020" name="bioRxiv">
        <title>Whole genome comparisons of ergot fungi reveals the divergence and evolution of species within the genus Claviceps are the result of varying mechanisms driving genome evolution and host range expansion.</title>
        <authorList>
            <person name="Wyka S.A."/>
            <person name="Mondo S.J."/>
            <person name="Liu M."/>
            <person name="Dettman J."/>
            <person name="Nalam V."/>
            <person name="Broders K.D."/>
        </authorList>
    </citation>
    <scope>NUCLEOTIDE SEQUENCE</scope>
    <source>
        <strain evidence="2">CCC 489</strain>
    </source>
</reference>
<accession>A0A8K0J244</accession>
<dbReference type="EMBL" id="SRPY01000694">
    <property type="protein sequence ID" value="KAG5919079.1"/>
    <property type="molecule type" value="Genomic_DNA"/>
</dbReference>
<dbReference type="Proteomes" id="UP000811619">
    <property type="component" value="Unassembled WGS sequence"/>
</dbReference>
<protein>
    <recommendedName>
        <fullName evidence="1">Cytidyltransferase-like domain-containing protein</fullName>
    </recommendedName>
</protein>
<dbReference type="GO" id="GO:0004140">
    <property type="term" value="F:dephospho-CoA kinase activity"/>
    <property type="evidence" value="ECO:0007669"/>
    <property type="project" value="TreeGrafter"/>
</dbReference>
<dbReference type="Gene3D" id="3.40.50.620">
    <property type="entry name" value="HUPs"/>
    <property type="match status" value="1"/>
</dbReference>
<sequence>MPPLTSTDAPSLLLLPSPPKPATAETVGLAYRKPIDTVISRLSNEHKSHPSGHGGPVLVIAVVCPILKPDRDNRRLVCWHQAQVLLAQIYSLVAAVCAERCIATDVEADDAGAVDSRVVLVDDSRTAESSYKPNDQGGHEPNNTAVLDLAAFASHPYPWSQVFHSSCEQGYALLASFLSYSRQTLHHKQLVAVEGGLSFSQPVSAPAPDECSGDSQGDACAGYSTVCLGGTFDHLHPGHKLFLHAAALLLDAREAGAKTGPRCQLVIGISGDELLAKKKHAEELQSWHHRARSVLNFLSTLLSTSAAAAAVQTEAVQAETKELHALYRNGSILVRCVDLRDVYGPTVSEEAIEALVVSGETRGGADLVNQKRRSQGWSALDVYEIDVLAARVDAAHGDQKQEALSNFADKISSTEIRRQKAEGRKTAL</sequence>
<dbReference type="SUPFAM" id="SSF52374">
    <property type="entry name" value="Nucleotidylyl transferase"/>
    <property type="match status" value="1"/>
</dbReference>
<dbReference type="InterPro" id="IPR014729">
    <property type="entry name" value="Rossmann-like_a/b/a_fold"/>
</dbReference>
<comment type="caution">
    <text evidence="2">The sequence shown here is derived from an EMBL/GenBank/DDBJ whole genome shotgun (WGS) entry which is preliminary data.</text>
</comment>
<dbReference type="PANTHER" id="PTHR10695:SF46">
    <property type="entry name" value="BIFUNCTIONAL COENZYME A SYNTHASE-RELATED"/>
    <property type="match status" value="1"/>
</dbReference>
<keyword evidence="3" id="KW-1185">Reference proteome</keyword>
<dbReference type="OrthoDB" id="330671at2759"/>
<dbReference type="AlphaFoldDB" id="A0A8K0J244"/>
<gene>
    <name evidence="2" type="ORF">E4U42_006611</name>
</gene>
<evidence type="ECO:0000313" key="2">
    <source>
        <dbReference type="EMBL" id="KAG5919079.1"/>
    </source>
</evidence>